<dbReference type="InterPro" id="IPR011050">
    <property type="entry name" value="Pectin_lyase_fold/virulence"/>
</dbReference>
<gene>
    <name evidence="15" type="ORF">PHYEVI_LOCUS555</name>
</gene>
<reference evidence="15" key="1">
    <citation type="submission" date="2022-01" db="EMBL/GenBank/DDBJ databases">
        <authorList>
            <person name="King R."/>
        </authorList>
    </citation>
    <scope>NUCLEOTIDE SEQUENCE</scope>
</reference>
<proteinExistence type="inferred from homology"/>
<dbReference type="GO" id="GO:0071555">
    <property type="term" value="P:cell wall organization"/>
    <property type="evidence" value="ECO:0007669"/>
    <property type="project" value="UniProtKB-KW"/>
</dbReference>
<evidence type="ECO:0000256" key="11">
    <source>
        <dbReference type="ARBA" id="ARBA00023316"/>
    </source>
</evidence>
<keyword evidence="10 13" id="KW-0326">Glycosidase</keyword>
<organism evidence="15 16">
    <name type="scientific">Phyllotreta striolata</name>
    <name type="common">Striped flea beetle</name>
    <name type="synonym">Crioceris striolata</name>
    <dbReference type="NCBI Taxonomy" id="444603"/>
    <lineage>
        <taxon>Eukaryota</taxon>
        <taxon>Metazoa</taxon>
        <taxon>Ecdysozoa</taxon>
        <taxon>Arthropoda</taxon>
        <taxon>Hexapoda</taxon>
        <taxon>Insecta</taxon>
        <taxon>Pterygota</taxon>
        <taxon>Neoptera</taxon>
        <taxon>Endopterygota</taxon>
        <taxon>Coleoptera</taxon>
        <taxon>Polyphaga</taxon>
        <taxon>Cucujiformia</taxon>
        <taxon>Chrysomeloidea</taxon>
        <taxon>Chrysomelidae</taxon>
        <taxon>Galerucinae</taxon>
        <taxon>Alticini</taxon>
        <taxon>Phyllotreta</taxon>
    </lineage>
</organism>
<comment type="subcellular location">
    <subcellularLocation>
        <location evidence="1">Secreted</location>
    </subcellularLocation>
</comment>
<keyword evidence="4" id="KW-0964">Secreted</keyword>
<keyword evidence="8" id="KW-1015">Disulfide bond</keyword>
<dbReference type="InterPro" id="IPR000743">
    <property type="entry name" value="Glyco_hydro_28"/>
</dbReference>
<dbReference type="Gene3D" id="2.160.20.10">
    <property type="entry name" value="Single-stranded right-handed beta-helix, Pectin lyase-like"/>
    <property type="match status" value="1"/>
</dbReference>
<keyword evidence="6" id="KW-0677">Repeat</keyword>
<evidence type="ECO:0000256" key="13">
    <source>
        <dbReference type="RuleBase" id="RU361169"/>
    </source>
</evidence>
<keyword evidence="11" id="KW-0961">Cell wall biogenesis/degradation</keyword>
<comment type="catalytic activity">
    <reaction evidence="12">
        <text>(1,4-alpha-D-galacturonosyl)n+m + H2O = (1,4-alpha-D-galacturonosyl)n + (1,4-alpha-D-galacturonosyl)m.</text>
        <dbReference type="EC" id="3.2.1.15"/>
    </reaction>
</comment>
<evidence type="ECO:0000256" key="10">
    <source>
        <dbReference type="ARBA" id="ARBA00023295"/>
    </source>
</evidence>
<dbReference type="EC" id="3.2.1.15" evidence="3"/>
<dbReference type="InterPro" id="IPR006626">
    <property type="entry name" value="PbH1"/>
</dbReference>
<evidence type="ECO:0000256" key="9">
    <source>
        <dbReference type="ARBA" id="ARBA00023180"/>
    </source>
</evidence>
<evidence type="ECO:0000256" key="2">
    <source>
        <dbReference type="ARBA" id="ARBA00008834"/>
    </source>
</evidence>
<evidence type="ECO:0000256" key="12">
    <source>
        <dbReference type="ARBA" id="ARBA00034074"/>
    </source>
</evidence>
<feature type="chain" id="PRO_5040428827" description="endo-polygalacturonase" evidence="14">
    <location>
        <begin position="19"/>
        <end position="367"/>
    </location>
</feature>
<evidence type="ECO:0000256" key="4">
    <source>
        <dbReference type="ARBA" id="ARBA00022525"/>
    </source>
</evidence>
<keyword evidence="16" id="KW-1185">Reference proteome</keyword>
<evidence type="ECO:0000313" key="16">
    <source>
        <dbReference type="Proteomes" id="UP001153712"/>
    </source>
</evidence>
<dbReference type="SMART" id="SM00710">
    <property type="entry name" value="PbH1"/>
    <property type="match status" value="7"/>
</dbReference>
<evidence type="ECO:0000256" key="5">
    <source>
        <dbReference type="ARBA" id="ARBA00022729"/>
    </source>
</evidence>
<evidence type="ECO:0000256" key="1">
    <source>
        <dbReference type="ARBA" id="ARBA00004613"/>
    </source>
</evidence>
<dbReference type="Pfam" id="PF00295">
    <property type="entry name" value="Glyco_hydro_28"/>
    <property type="match status" value="1"/>
</dbReference>
<dbReference type="SUPFAM" id="SSF51126">
    <property type="entry name" value="Pectin lyase-like"/>
    <property type="match status" value="1"/>
</dbReference>
<comment type="similarity">
    <text evidence="2 13">Belongs to the glycosyl hydrolase 28 family.</text>
</comment>
<dbReference type="InterPro" id="IPR050434">
    <property type="entry name" value="Glycosyl_hydrlase_28"/>
</dbReference>
<evidence type="ECO:0000256" key="7">
    <source>
        <dbReference type="ARBA" id="ARBA00022801"/>
    </source>
</evidence>
<dbReference type="PANTHER" id="PTHR31884">
    <property type="entry name" value="POLYGALACTURONASE"/>
    <property type="match status" value="1"/>
</dbReference>
<dbReference type="Proteomes" id="UP001153712">
    <property type="component" value="Chromosome 1"/>
</dbReference>
<dbReference type="AlphaFoldDB" id="A0A9N9XIY0"/>
<keyword evidence="7 13" id="KW-0378">Hydrolase</keyword>
<evidence type="ECO:0000256" key="6">
    <source>
        <dbReference type="ARBA" id="ARBA00022737"/>
    </source>
</evidence>
<evidence type="ECO:0000256" key="8">
    <source>
        <dbReference type="ARBA" id="ARBA00023157"/>
    </source>
</evidence>
<accession>A0A9N9XIY0</accession>
<dbReference type="GO" id="GO:0004650">
    <property type="term" value="F:polygalacturonase activity"/>
    <property type="evidence" value="ECO:0007669"/>
    <property type="project" value="UniProtKB-EC"/>
</dbReference>
<evidence type="ECO:0000256" key="3">
    <source>
        <dbReference type="ARBA" id="ARBA00012736"/>
    </source>
</evidence>
<evidence type="ECO:0000313" key="15">
    <source>
        <dbReference type="EMBL" id="CAG9854090.1"/>
    </source>
</evidence>
<dbReference type="InterPro" id="IPR012334">
    <property type="entry name" value="Pectin_lyas_fold"/>
</dbReference>
<dbReference type="GO" id="GO:0005576">
    <property type="term" value="C:extracellular region"/>
    <property type="evidence" value="ECO:0007669"/>
    <property type="project" value="UniProtKB-SubCell"/>
</dbReference>
<dbReference type="OrthoDB" id="6709892at2759"/>
<feature type="signal peptide" evidence="14">
    <location>
        <begin position="1"/>
        <end position="18"/>
    </location>
</feature>
<dbReference type="GO" id="GO:0045490">
    <property type="term" value="P:pectin catabolic process"/>
    <property type="evidence" value="ECO:0007669"/>
    <property type="project" value="TreeGrafter"/>
</dbReference>
<evidence type="ECO:0000256" key="14">
    <source>
        <dbReference type="SAM" id="SignalP"/>
    </source>
</evidence>
<name>A0A9N9XIY0_PHYSR</name>
<dbReference type="PANTHER" id="PTHR31884:SF9">
    <property type="entry name" value="ENDOPOLYGALACTURONASE D-RELATED"/>
    <property type="match status" value="1"/>
</dbReference>
<dbReference type="EMBL" id="OU900094">
    <property type="protein sequence ID" value="CAG9854090.1"/>
    <property type="molecule type" value="Genomic_DNA"/>
</dbReference>
<keyword evidence="9" id="KW-0325">Glycoprotein</keyword>
<protein>
    <recommendedName>
        <fullName evidence="3">endo-polygalacturonase</fullName>
        <ecNumber evidence="3">3.2.1.15</ecNumber>
    </recommendedName>
</protein>
<sequence>MNSLCLTLVLASVALSAASPALNSSLEDCTITRFDQAASVCSQCKNIQVGSFAVPAGQTLKLALQSGSTLTFAGELSFAFAQWDGPLVWITGNSITVQGTGNHLINGRGELWWDGKGDHSNRKKPQTMLIQSTGGSVFKNINVRNCPHTCIGISDSHDVTLDHWNINCADGDTKGGANTDGFDIAKSYKITLKNSVVHNQDDCVCINQGQDLTIDNMQCTGSHGLSIAVGIWNTYALNTVNNVTFSNSVVQASRLGIHVKTIAGSQTGEISDVTYKNIKLSGIAYYGINVQQDYTNDGDTGHPMGNIKIKRLRIENVYGTLHGPHSQDVYVLCGSGGCSDWSWSGINLQGASNKNYCNFNPGGFNCK</sequence>
<keyword evidence="5 14" id="KW-0732">Signal</keyword>